<dbReference type="GO" id="GO:0016020">
    <property type="term" value="C:membrane"/>
    <property type="evidence" value="ECO:0007669"/>
    <property type="project" value="UniProtKB-SubCell"/>
</dbReference>
<gene>
    <name evidence="10" type="ORF">CKAN_00558000</name>
</gene>
<dbReference type="AlphaFoldDB" id="A0A443NEY4"/>
<name>A0A443NEY4_9MAGN</name>
<evidence type="ECO:0000256" key="2">
    <source>
        <dbReference type="ARBA" id="ARBA00007727"/>
    </source>
</evidence>
<dbReference type="OrthoDB" id="630188at2759"/>
<dbReference type="PANTHER" id="PTHR32285">
    <property type="entry name" value="PROTEIN TRICHOME BIREFRINGENCE-LIKE 9-RELATED"/>
    <property type="match status" value="1"/>
</dbReference>
<dbReference type="Proteomes" id="UP000283530">
    <property type="component" value="Unassembled WGS sequence"/>
</dbReference>
<evidence type="ECO:0000256" key="4">
    <source>
        <dbReference type="ARBA" id="ARBA00022968"/>
    </source>
</evidence>
<feature type="domain" description="Trichome birefringence-like N-terminal" evidence="9">
    <location>
        <begin position="73"/>
        <end position="125"/>
    </location>
</feature>
<feature type="domain" description="Trichome birefringence-like C-terminal" evidence="8">
    <location>
        <begin position="126"/>
        <end position="411"/>
    </location>
</feature>
<evidence type="ECO:0000256" key="3">
    <source>
        <dbReference type="ARBA" id="ARBA00022692"/>
    </source>
</evidence>
<evidence type="ECO:0000256" key="6">
    <source>
        <dbReference type="ARBA" id="ARBA00023136"/>
    </source>
</evidence>
<reference evidence="10 11" key="1">
    <citation type="journal article" date="2019" name="Nat. Plants">
        <title>Stout camphor tree genome fills gaps in understanding of flowering plant genome evolution.</title>
        <authorList>
            <person name="Chaw S.M."/>
            <person name="Liu Y.C."/>
            <person name="Wu Y.W."/>
            <person name="Wang H.Y."/>
            <person name="Lin C.I."/>
            <person name="Wu C.S."/>
            <person name="Ke H.M."/>
            <person name="Chang L.Y."/>
            <person name="Hsu C.Y."/>
            <person name="Yang H.T."/>
            <person name="Sudianto E."/>
            <person name="Hsu M.H."/>
            <person name="Wu K.P."/>
            <person name="Wang L.N."/>
            <person name="Leebens-Mack J.H."/>
            <person name="Tsai I.J."/>
        </authorList>
    </citation>
    <scope>NUCLEOTIDE SEQUENCE [LARGE SCALE GENOMIC DNA]</scope>
    <source>
        <strain evidence="11">cv. Chaw 1501</strain>
        <tissue evidence="10">Young leaves</tissue>
    </source>
</reference>
<dbReference type="InterPro" id="IPR025846">
    <property type="entry name" value="TBL_N"/>
</dbReference>
<keyword evidence="6 7" id="KW-0472">Membrane</keyword>
<dbReference type="GO" id="GO:0005794">
    <property type="term" value="C:Golgi apparatus"/>
    <property type="evidence" value="ECO:0007669"/>
    <property type="project" value="TreeGrafter"/>
</dbReference>
<evidence type="ECO:0000256" key="5">
    <source>
        <dbReference type="ARBA" id="ARBA00022989"/>
    </source>
</evidence>
<dbReference type="Pfam" id="PF13839">
    <property type="entry name" value="PC-Esterase"/>
    <property type="match status" value="1"/>
</dbReference>
<keyword evidence="11" id="KW-1185">Reference proteome</keyword>
<comment type="similarity">
    <text evidence="2">Belongs to the PC-esterase family. TBL subfamily.</text>
</comment>
<organism evidence="10 11">
    <name type="scientific">Cinnamomum micranthum f. kanehirae</name>
    <dbReference type="NCBI Taxonomy" id="337451"/>
    <lineage>
        <taxon>Eukaryota</taxon>
        <taxon>Viridiplantae</taxon>
        <taxon>Streptophyta</taxon>
        <taxon>Embryophyta</taxon>
        <taxon>Tracheophyta</taxon>
        <taxon>Spermatophyta</taxon>
        <taxon>Magnoliopsida</taxon>
        <taxon>Magnoliidae</taxon>
        <taxon>Laurales</taxon>
        <taxon>Lauraceae</taxon>
        <taxon>Cinnamomum</taxon>
    </lineage>
</organism>
<evidence type="ECO:0000313" key="10">
    <source>
        <dbReference type="EMBL" id="RWR77106.1"/>
    </source>
</evidence>
<dbReference type="PANTHER" id="PTHR32285:SF28">
    <property type="entry name" value="XYLOGLUCAN O-ACETYLTRANSFERASE 2"/>
    <property type="match status" value="1"/>
</dbReference>
<keyword evidence="4" id="KW-0735">Signal-anchor</keyword>
<feature type="transmembrane region" description="Helical" evidence="7">
    <location>
        <begin position="20"/>
        <end position="43"/>
    </location>
</feature>
<accession>A0A443NEY4</accession>
<keyword evidence="5 7" id="KW-1133">Transmembrane helix</keyword>
<dbReference type="EMBL" id="QPKB01000002">
    <property type="protein sequence ID" value="RWR77106.1"/>
    <property type="molecule type" value="Genomic_DNA"/>
</dbReference>
<sequence length="420" mass="48284">MKPYHSYCFSTSPKERNKMIWRAGLLLSWTLSVATFIFLLTSYSNPFTVTPKQDPDEATSTLRIKNKEDDEKPCDLFVGRWIWNPNGSVYTNRTCKTMPESKNCGKYGKDDKLLVNWRWKPNGCNLPRFDAEAFLGIVRGKKMAFIGDSVARNQMDSLVCLLSQVETPSNVMKSADDKFVTWYFSKHDFTLMILWSKFLVVGTKMLINGSDSGVFNLHVDKIDVKWTEKLPELDYALISDGHWFFRKTYLYEENNLIGCVFCNDANVTNLGLGYAFRRAFQTALKHINRCEKCKGLVTLLRTFSPAHFEHGSWNDGGRCNRTVPMAESKLNLGGTEWEFRSIQVEEVERAKVEGVRRGKRFGVLDVTRAMLLRPDGHPDTHWNNNWMAGYSDCVHWCLPGPIDTWNDLLLEVLKKDSYIA</sequence>
<proteinExistence type="inferred from homology"/>
<evidence type="ECO:0000256" key="1">
    <source>
        <dbReference type="ARBA" id="ARBA00004167"/>
    </source>
</evidence>
<dbReference type="InterPro" id="IPR026057">
    <property type="entry name" value="TBL_C"/>
</dbReference>
<evidence type="ECO:0000313" key="11">
    <source>
        <dbReference type="Proteomes" id="UP000283530"/>
    </source>
</evidence>
<evidence type="ECO:0000259" key="9">
    <source>
        <dbReference type="Pfam" id="PF14416"/>
    </source>
</evidence>
<comment type="subcellular location">
    <subcellularLocation>
        <location evidence="1">Membrane</location>
        <topology evidence="1">Single-pass membrane protein</topology>
    </subcellularLocation>
</comment>
<evidence type="ECO:0000256" key="7">
    <source>
        <dbReference type="SAM" id="Phobius"/>
    </source>
</evidence>
<dbReference type="InterPro" id="IPR029962">
    <property type="entry name" value="TBL"/>
</dbReference>
<protein>
    <submittedName>
        <fullName evidence="10">Protein ALTERED XYLOGLUCAN 4-like protein</fullName>
    </submittedName>
</protein>
<keyword evidence="3 7" id="KW-0812">Transmembrane</keyword>
<comment type="caution">
    <text evidence="10">The sequence shown here is derived from an EMBL/GenBank/DDBJ whole genome shotgun (WGS) entry which is preliminary data.</text>
</comment>
<dbReference type="GO" id="GO:0016413">
    <property type="term" value="F:O-acetyltransferase activity"/>
    <property type="evidence" value="ECO:0007669"/>
    <property type="project" value="InterPro"/>
</dbReference>
<dbReference type="Pfam" id="PF14416">
    <property type="entry name" value="PMR5N"/>
    <property type="match status" value="1"/>
</dbReference>
<evidence type="ECO:0000259" key="8">
    <source>
        <dbReference type="Pfam" id="PF13839"/>
    </source>
</evidence>